<dbReference type="EMBL" id="BAAANY010000023">
    <property type="protein sequence ID" value="GAA1700699.1"/>
    <property type="molecule type" value="Genomic_DNA"/>
</dbReference>
<reference evidence="3" key="1">
    <citation type="journal article" date="2019" name="Int. J. Syst. Evol. Microbiol.">
        <title>The Global Catalogue of Microorganisms (GCM) 10K type strain sequencing project: providing services to taxonomists for standard genome sequencing and annotation.</title>
        <authorList>
            <consortium name="The Broad Institute Genomics Platform"/>
            <consortium name="The Broad Institute Genome Sequencing Center for Infectious Disease"/>
            <person name="Wu L."/>
            <person name="Ma J."/>
        </authorList>
    </citation>
    <scope>NUCLEOTIDE SEQUENCE [LARGE SCALE GENOMIC DNA]</scope>
    <source>
        <strain evidence="3">JCM 14718</strain>
    </source>
</reference>
<name>A0ABP4U859_9ACTN</name>
<proteinExistence type="predicted"/>
<organism evidence="2 3">
    <name type="scientific">Fodinicola feengrottensis</name>
    <dbReference type="NCBI Taxonomy" id="435914"/>
    <lineage>
        <taxon>Bacteria</taxon>
        <taxon>Bacillati</taxon>
        <taxon>Actinomycetota</taxon>
        <taxon>Actinomycetes</taxon>
        <taxon>Mycobacteriales</taxon>
        <taxon>Fodinicola</taxon>
    </lineage>
</organism>
<evidence type="ECO:0000313" key="3">
    <source>
        <dbReference type="Proteomes" id="UP001500618"/>
    </source>
</evidence>
<dbReference type="RefSeq" id="WP_163572029.1">
    <property type="nucleotide sequence ID" value="NZ_BAAANY010000023.1"/>
</dbReference>
<dbReference type="InterPro" id="IPR023393">
    <property type="entry name" value="START-like_dom_sf"/>
</dbReference>
<dbReference type="Proteomes" id="UP001500618">
    <property type="component" value="Unassembled WGS sequence"/>
</dbReference>
<accession>A0ABP4U859</accession>
<dbReference type="InterPro" id="IPR005031">
    <property type="entry name" value="COQ10_START"/>
</dbReference>
<comment type="caution">
    <text evidence="2">The sequence shown here is derived from an EMBL/GenBank/DDBJ whole genome shotgun (WGS) entry which is preliminary data.</text>
</comment>
<dbReference type="CDD" id="cd08860">
    <property type="entry name" value="TcmN_ARO-CYC_like"/>
    <property type="match status" value="1"/>
</dbReference>
<protein>
    <submittedName>
        <fullName evidence="2">SRPBCC family protein</fullName>
    </submittedName>
</protein>
<keyword evidence="3" id="KW-1185">Reference proteome</keyword>
<evidence type="ECO:0000259" key="1">
    <source>
        <dbReference type="Pfam" id="PF03364"/>
    </source>
</evidence>
<dbReference type="SUPFAM" id="SSF55961">
    <property type="entry name" value="Bet v1-like"/>
    <property type="match status" value="1"/>
</dbReference>
<dbReference type="Pfam" id="PF03364">
    <property type="entry name" value="Polyketide_cyc"/>
    <property type="match status" value="1"/>
</dbReference>
<gene>
    <name evidence="2" type="ORF">GCM10009765_57720</name>
</gene>
<dbReference type="Gene3D" id="3.30.530.20">
    <property type="match status" value="1"/>
</dbReference>
<evidence type="ECO:0000313" key="2">
    <source>
        <dbReference type="EMBL" id="GAA1700699.1"/>
    </source>
</evidence>
<feature type="domain" description="Coenzyme Q-binding protein COQ10 START" evidence="1">
    <location>
        <begin position="11"/>
        <end position="114"/>
    </location>
</feature>
<sequence>MAGHTENSVVIEAPLDLVWDMTNDIESWPALFTEYASVEVLRRIGPTVRFRLTLKPDQNGTAWSWVSDRTSNPATRTVRAHRVETGNFEFMDIFWEYTELSDGVQMRWVQDFHMLDTAPVDDEAMTNRLNTNTVIQMNHIKRAVEKRAAELSEGAFR</sequence>